<dbReference type="AlphaFoldDB" id="A0A2B7Z630"/>
<evidence type="ECO:0000259" key="1">
    <source>
        <dbReference type="PROSITE" id="PS50181"/>
    </source>
</evidence>
<evidence type="ECO:0000313" key="3">
    <source>
        <dbReference type="Proteomes" id="UP000226031"/>
    </source>
</evidence>
<organism evidence="2 3">
    <name type="scientific">[Emmonsia] crescens</name>
    <dbReference type="NCBI Taxonomy" id="73230"/>
    <lineage>
        <taxon>Eukaryota</taxon>
        <taxon>Fungi</taxon>
        <taxon>Dikarya</taxon>
        <taxon>Ascomycota</taxon>
        <taxon>Pezizomycotina</taxon>
        <taxon>Eurotiomycetes</taxon>
        <taxon>Eurotiomycetidae</taxon>
        <taxon>Onygenales</taxon>
        <taxon>Ajellomycetaceae</taxon>
        <taxon>Emergomyces</taxon>
    </lineage>
</organism>
<protein>
    <recommendedName>
        <fullName evidence="1">F-box domain-containing protein</fullName>
    </recommendedName>
</protein>
<dbReference type="Proteomes" id="UP000226031">
    <property type="component" value="Unassembled WGS sequence"/>
</dbReference>
<name>A0A2B7Z630_9EURO</name>
<accession>A0A2B7Z630</accession>
<keyword evidence="3" id="KW-1185">Reference proteome</keyword>
<evidence type="ECO:0000313" key="2">
    <source>
        <dbReference type="EMBL" id="PGH28880.1"/>
    </source>
</evidence>
<dbReference type="InterPro" id="IPR036047">
    <property type="entry name" value="F-box-like_dom_sf"/>
</dbReference>
<dbReference type="PROSITE" id="PS50181">
    <property type="entry name" value="FBOX"/>
    <property type="match status" value="1"/>
</dbReference>
<dbReference type="Pfam" id="PF00646">
    <property type="entry name" value="F-box"/>
    <property type="match status" value="1"/>
</dbReference>
<gene>
    <name evidence="2" type="ORF">GX50_08368</name>
</gene>
<dbReference type="EMBL" id="PDND01000301">
    <property type="protein sequence ID" value="PGH28880.1"/>
    <property type="molecule type" value="Genomic_DNA"/>
</dbReference>
<sequence length="357" mass="41257">METNGTAVPGFRSERQRDEDIIRVASYYRRDFDLAVTQIDPHEHKGIRNSVAHPFVSSPSAALGSLEVLPLEILQEIFLLLDIKSLFQVRDVNLRAREVIYTLRGYKSIMSYAFEPLCVILRTKIASWFTIHDLYNVLCTRDCHICDSFSGFIFLPSFQRCCFPCLKTAYQFRVVSLTEAGKRFKLSKQALRNSFPILSTIPGQYSMEEVPYKRRMYLLAEEQLIKVFECSNRDRETRISPDTPRKDVLRYMAATTLPCLDTATGHIEHGICCAGCQIKLEKSFFSTGPEYDSHVVRDRIYSQAGFLEHFPACSEARILWESSQEGRIPVKVPYSIQRRRCFNNRSTVTSTKRQYQY</sequence>
<dbReference type="SUPFAM" id="SSF81383">
    <property type="entry name" value="F-box domain"/>
    <property type="match status" value="1"/>
</dbReference>
<feature type="domain" description="F-box" evidence="1">
    <location>
        <begin position="63"/>
        <end position="109"/>
    </location>
</feature>
<proteinExistence type="predicted"/>
<dbReference type="STRING" id="73230.A0A2B7Z630"/>
<comment type="caution">
    <text evidence="2">The sequence shown here is derived from an EMBL/GenBank/DDBJ whole genome shotgun (WGS) entry which is preliminary data.</text>
</comment>
<reference evidence="2 3" key="1">
    <citation type="submission" date="2017-10" db="EMBL/GenBank/DDBJ databases">
        <title>Comparative genomics in systemic dimorphic fungi from Ajellomycetaceae.</title>
        <authorList>
            <person name="Munoz J.F."/>
            <person name="Mcewen J.G."/>
            <person name="Clay O.K."/>
            <person name="Cuomo C.A."/>
        </authorList>
    </citation>
    <scope>NUCLEOTIDE SEQUENCE [LARGE SCALE GENOMIC DNA]</scope>
    <source>
        <strain evidence="2 3">UAMH4076</strain>
    </source>
</reference>
<dbReference type="InterPro" id="IPR001810">
    <property type="entry name" value="F-box_dom"/>
</dbReference>